<evidence type="ECO:0000313" key="1">
    <source>
        <dbReference type="EMBL" id="QHT66060.1"/>
    </source>
</evidence>
<keyword evidence="2" id="KW-1185">Reference proteome</keyword>
<gene>
    <name evidence="1" type="ORF">GXP67_04950</name>
</gene>
<sequence>MESMFEFIILPSDEQARYIWDRGTFLMSRQLGRYNISLYHVEGFFVEIWYNKDDNTIYAITPFRDSSRLEPYLGDICLT</sequence>
<protein>
    <submittedName>
        <fullName evidence="1">Uncharacterized protein</fullName>
    </submittedName>
</protein>
<reference evidence="1 2" key="1">
    <citation type="submission" date="2020-01" db="EMBL/GenBank/DDBJ databases">
        <authorList>
            <person name="Kim M.K."/>
        </authorList>
    </citation>
    <scope>NUCLEOTIDE SEQUENCE [LARGE SCALE GENOMIC DNA]</scope>
    <source>
        <strain evidence="1 2">172606-1</strain>
    </source>
</reference>
<dbReference type="Proteomes" id="UP000480178">
    <property type="component" value="Chromosome"/>
</dbReference>
<name>A0A6C0GEF7_9BACT</name>
<dbReference type="KEGG" id="rhoz:GXP67_04950"/>
<dbReference type="AlphaFoldDB" id="A0A6C0GEF7"/>
<dbReference type="EMBL" id="CP048222">
    <property type="protein sequence ID" value="QHT66060.1"/>
    <property type="molecule type" value="Genomic_DNA"/>
</dbReference>
<accession>A0A6C0GEF7</accession>
<organism evidence="1 2">
    <name type="scientific">Rhodocytophaga rosea</name>
    <dbReference type="NCBI Taxonomy" id="2704465"/>
    <lineage>
        <taxon>Bacteria</taxon>
        <taxon>Pseudomonadati</taxon>
        <taxon>Bacteroidota</taxon>
        <taxon>Cytophagia</taxon>
        <taxon>Cytophagales</taxon>
        <taxon>Rhodocytophagaceae</taxon>
        <taxon>Rhodocytophaga</taxon>
    </lineage>
</organism>
<dbReference type="RefSeq" id="WP_162442133.1">
    <property type="nucleotide sequence ID" value="NZ_CP048222.1"/>
</dbReference>
<proteinExistence type="predicted"/>
<evidence type="ECO:0000313" key="2">
    <source>
        <dbReference type="Proteomes" id="UP000480178"/>
    </source>
</evidence>